<dbReference type="HOGENOM" id="CLU_044919_1_0_1"/>
<evidence type="ECO:0000256" key="2">
    <source>
        <dbReference type="SAM" id="MobiDB-lite"/>
    </source>
</evidence>
<dbReference type="OMA" id="EYFDDNM"/>
<name>W1P7S1_AMBTC</name>
<reference evidence="4" key="1">
    <citation type="journal article" date="2013" name="Science">
        <title>The Amborella genome and the evolution of flowering plants.</title>
        <authorList>
            <consortium name="Amborella Genome Project"/>
        </authorList>
    </citation>
    <scope>NUCLEOTIDE SEQUENCE [LARGE SCALE GENOMIC DNA]</scope>
</reference>
<dbReference type="Gramene" id="ERN05927">
    <property type="protein sequence ID" value="ERN05927"/>
    <property type="gene ID" value="AMTR_s00145p00019890"/>
</dbReference>
<evidence type="ECO:0000256" key="1">
    <source>
        <dbReference type="SAM" id="Coils"/>
    </source>
</evidence>
<feature type="region of interest" description="Disordered" evidence="2">
    <location>
        <begin position="139"/>
        <end position="167"/>
    </location>
</feature>
<dbReference type="AlphaFoldDB" id="W1P7S1"/>
<dbReference type="OrthoDB" id="66906at2759"/>
<evidence type="ECO:0000313" key="4">
    <source>
        <dbReference type="Proteomes" id="UP000017836"/>
    </source>
</evidence>
<dbReference type="Gene3D" id="1.25.40.10">
    <property type="entry name" value="Tetratricopeptide repeat domain"/>
    <property type="match status" value="2"/>
</dbReference>
<dbReference type="EMBL" id="KI393970">
    <property type="protein sequence ID" value="ERN05927.1"/>
    <property type="molecule type" value="Genomic_DNA"/>
</dbReference>
<dbReference type="Proteomes" id="UP000017836">
    <property type="component" value="Unassembled WGS sequence"/>
</dbReference>
<feature type="coiled-coil region" evidence="1">
    <location>
        <begin position="270"/>
        <end position="357"/>
    </location>
</feature>
<dbReference type="eggNOG" id="ENOG502QU4B">
    <property type="taxonomic scope" value="Eukaryota"/>
</dbReference>
<protein>
    <submittedName>
        <fullName evidence="3">Uncharacterized protein</fullName>
    </submittedName>
</protein>
<sequence>MEALHGSLAVSSRSVPCVHPLTHHSLSHHFPMLSLSSKPPFLSLRNSSRKSTIIPLRHISLSASQYSPFPGETPQNTSEAIKIRSSSFWEETPQKISRTQEKNPPQILKTAIKTACILIASTPIFFFRFQNPAIANPISATPPTIETEEVSSRESDKLTEEDSQKLTEEEKEKVLEEYLDTHPDDIASLRALMEIKIMASKIPEAILVIEKLMALEPEEIEWPMLKAHLKSYAGESEAAWRGFEDILSKDPLYVEAYHGLVIVASQSGGMEEICQRIKKAMEICKKEKRKEDMRDFKLLMAQIHVLESNYEDALKIYQELAKEEPRDFRPYLCQGIIYTLLEKKDEAEKQFEKYRRLVPKGHPYARFFDDNVLATNVFSQLREKKEMAANN</sequence>
<gene>
    <name evidence="3" type="ORF">AMTR_s00145p00019890</name>
</gene>
<dbReference type="PANTHER" id="PTHR26312:SF67">
    <property type="entry name" value="PROTEIN SLOW GREEN 1, CHLOROPLASTIC"/>
    <property type="match status" value="1"/>
</dbReference>
<feature type="compositionally biased region" description="Basic and acidic residues" evidence="2">
    <location>
        <begin position="150"/>
        <end position="167"/>
    </location>
</feature>
<dbReference type="SUPFAM" id="SSF48452">
    <property type="entry name" value="TPR-like"/>
    <property type="match status" value="1"/>
</dbReference>
<organism evidence="3 4">
    <name type="scientific">Amborella trichopoda</name>
    <dbReference type="NCBI Taxonomy" id="13333"/>
    <lineage>
        <taxon>Eukaryota</taxon>
        <taxon>Viridiplantae</taxon>
        <taxon>Streptophyta</taxon>
        <taxon>Embryophyta</taxon>
        <taxon>Tracheophyta</taxon>
        <taxon>Spermatophyta</taxon>
        <taxon>Magnoliopsida</taxon>
        <taxon>Amborellales</taxon>
        <taxon>Amborellaceae</taxon>
        <taxon>Amborella</taxon>
    </lineage>
</organism>
<dbReference type="STRING" id="13333.W1P7S1"/>
<dbReference type="PANTHER" id="PTHR26312">
    <property type="entry name" value="TETRATRICOPEPTIDE REPEAT PROTEIN 5"/>
    <property type="match status" value="1"/>
</dbReference>
<keyword evidence="4" id="KW-1185">Reference proteome</keyword>
<dbReference type="InterPro" id="IPR011990">
    <property type="entry name" value="TPR-like_helical_dom_sf"/>
</dbReference>
<dbReference type="KEGG" id="atr:18434156"/>
<proteinExistence type="predicted"/>
<accession>W1P7S1</accession>
<keyword evidence="1" id="KW-0175">Coiled coil</keyword>
<evidence type="ECO:0000313" key="3">
    <source>
        <dbReference type="EMBL" id="ERN05927.1"/>
    </source>
</evidence>